<evidence type="ECO:0000313" key="3">
    <source>
        <dbReference type="Proteomes" id="UP000663828"/>
    </source>
</evidence>
<dbReference type="InterPro" id="IPR036400">
    <property type="entry name" value="Cyt_B5-like_heme/steroid_sf"/>
</dbReference>
<organism evidence="2 3">
    <name type="scientific">Adineta ricciae</name>
    <name type="common">Rotifer</name>
    <dbReference type="NCBI Taxonomy" id="249248"/>
    <lineage>
        <taxon>Eukaryota</taxon>
        <taxon>Metazoa</taxon>
        <taxon>Spiralia</taxon>
        <taxon>Gnathifera</taxon>
        <taxon>Rotifera</taxon>
        <taxon>Eurotatoria</taxon>
        <taxon>Bdelloidea</taxon>
        <taxon>Adinetida</taxon>
        <taxon>Adinetidae</taxon>
        <taxon>Adineta</taxon>
    </lineage>
</organism>
<evidence type="ECO:0000313" key="1">
    <source>
        <dbReference type="EMBL" id="CAF1057622.1"/>
    </source>
</evidence>
<proteinExistence type="predicted"/>
<gene>
    <name evidence="1" type="ORF">EDS130_LOCUS17746</name>
    <name evidence="2" type="ORF">XAT740_LOCUS22389</name>
</gene>
<dbReference type="Proteomes" id="UP000663852">
    <property type="component" value="Unassembled WGS sequence"/>
</dbReference>
<dbReference type="SUPFAM" id="SSF55856">
    <property type="entry name" value="Cytochrome b5-like heme/steroid binding domain"/>
    <property type="match status" value="1"/>
</dbReference>
<dbReference type="Proteomes" id="UP000663828">
    <property type="component" value="Unassembled WGS sequence"/>
</dbReference>
<keyword evidence="3" id="KW-1185">Reference proteome</keyword>
<dbReference type="InterPro" id="IPR036568">
    <property type="entry name" value="GGCT-like_sf"/>
</dbReference>
<dbReference type="EMBL" id="CAJNOJ010000080">
    <property type="protein sequence ID" value="CAF1057622.1"/>
    <property type="molecule type" value="Genomic_DNA"/>
</dbReference>
<comment type="caution">
    <text evidence="2">The sequence shown here is derived from an EMBL/GenBank/DDBJ whole genome shotgun (WGS) entry which is preliminary data.</text>
</comment>
<reference evidence="2" key="1">
    <citation type="submission" date="2021-02" db="EMBL/GenBank/DDBJ databases">
        <authorList>
            <person name="Nowell W R."/>
        </authorList>
    </citation>
    <scope>NUCLEOTIDE SEQUENCE</scope>
</reference>
<name>A0A814UPG7_ADIRI</name>
<evidence type="ECO:0000313" key="2">
    <source>
        <dbReference type="EMBL" id="CAF1177560.1"/>
    </source>
</evidence>
<dbReference type="OrthoDB" id="2924818at2759"/>
<dbReference type="InterPro" id="IPR013024">
    <property type="entry name" value="GGCT-like"/>
</dbReference>
<dbReference type="EMBL" id="CAJNOR010001647">
    <property type="protein sequence ID" value="CAF1177560.1"/>
    <property type="molecule type" value="Genomic_DNA"/>
</dbReference>
<dbReference type="AlphaFoldDB" id="A0A814UPG7"/>
<dbReference type="Gene3D" id="3.10.490.10">
    <property type="entry name" value="Gamma-glutamyl cyclotransferase-like"/>
    <property type="match status" value="1"/>
</dbReference>
<dbReference type="CDD" id="cd06661">
    <property type="entry name" value="GGCT_like"/>
    <property type="match status" value="1"/>
</dbReference>
<sequence length="346" mass="40081">MSIDHSSATLFCNLNSHSSDIPFRKSCERVLQRTKQFESHTLEQILAFDNPGKPFIDDHQHVYIWYLAIGSMINPISLHLRDITPLMSYPAKCFDHRLVFRDRSGMADIDFCEGEEFDGVVHLVPIEQMNRLDQVEHMYTKIIVPVTDYQERSHLVYVYKMTPNGQQERPIGIPSERYLDIIIKGCEYFGVRSSYINRLKNKQTVIPRKSADTYQTIADVPDNVFYTYEDLAKHDGKDPTIPLWTSVNGKVLEYSGLPSVDHPDYENQKRFYDFVLSYFGGREVVCAISRAWYEPMFKIPLNDDDICDEHRTLAEDMCVSWGLNCGGDNSASYWTPIGRIYQIKKT</sequence>
<dbReference type="Pfam" id="PF13772">
    <property type="entry name" value="AIG2_2"/>
    <property type="match status" value="1"/>
</dbReference>
<accession>A0A814UPG7</accession>
<dbReference type="SUPFAM" id="SSF110857">
    <property type="entry name" value="Gamma-glutamyl cyclotransferase-like"/>
    <property type="match status" value="1"/>
</dbReference>
<protein>
    <submittedName>
        <fullName evidence="2">Uncharacterized protein</fullName>
    </submittedName>
</protein>